<keyword evidence="6 12" id="KW-0175">Coiled coil</keyword>
<evidence type="ECO:0000256" key="6">
    <source>
        <dbReference type="ARBA" id="ARBA00023054"/>
    </source>
</evidence>
<evidence type="ECO:0000313" key="14">
    <source>
        <dbReference type="EMBL" id="OAD23282.1"/>
    </source>
</evidence>
<organism evidence="14 15">
    <name type="scientific">Candidatus Thiomargarita nelsonii</name>
    <dbReference type="NCBI Taxonomy" id="1003181"/>
    <lineage>
        <taxon>Bacteria</taxon>
        <taxon>Pseudomonadati</taxon>
        <taxon>Pseudomonadota</taxon>
        <taxon>Gammaproteobacteria</taxon>
        <taxon>Thiotrichales</taxon>
        <taxon>Thiotrichaceae</taxon>
        <taxon>Thiomargarita</taxon>
    </lineage>
</organism>
<feature type="coiled-coil region" evidence="12">
    <location>
        <begin position="10"/>
        <end position="82"/>
    </location>
</feature>
<sequence length="82" mass="9281">MGEMQILIPLAGLIDKEAELKRLNKELEKLHKELAKCTAKLDNPKFTERAPAEIVEKERQRVADMSASLQQLEAQAARIRAI</sequence>
<evidence type="ECO:0000256" key="7">
    <source>
        <dbReference type="ARBA" id="ARBA00023146"/>
    </source>
</evidence>
<evidence type="ECO:0000256" key="9">
    <source>
        <dbReference type="ARBA" id="ARBA00029936"/>
    </source>
</evidence>
<dbReference type="Gene3D" id="1.10.287.380">
    <property type="entry name" value="Valyl-tRNA synthetase, C-terminal domain"/>
    <property type="match status" value="1"/>
</dbReference>
<evidence type="ECO:0000256" key="2">
    <source>
        <dbReference type="ARBA" id="ARBA00022598"/>
    </source>
</evidence>
<dbReference type="InterPro" id="IPR019499">
    <property type="entry name" value="Val-tRNA_synth_tRNA-bd"/>
</dbReference>
<keyword evidence="7 14" id="KW-0030">Aminoacyl-tRNA synthetase</keyword>
<evidence type="ECO:0000256" key="5">
    <source>
        <dbReference type="ARBA" id="ARBA00022917"/>
    </source>
</evidence>
<comment type="similarity">
    <text evidence="11">Belongs to the class-I aminoacyl-tRNA synthetase family. ValS type 1 subfamily.</text>
</comment>
<dbReference type="GO" id="GO:0005524">
    <property type="term" value="F:ATP binding"/>
    <property type="evidence" value="ECO:0007669"/>
    <property type="project" value="UniProtKB-KW"/>
</dbReference>
<gene>
    <name evidence="14" type="ORF">THIOM_000892</name>
</gene>
<dbReference type="SUPFAM" id="SSF46589">
    <property type="entry name" value="tRNA-binding arm"/>
    <property type="match status" value="1"/>
</dbReference>
<dbReference type="GO" id="GO:0006438">
    <property type="term" value="P:valyl-tRNA aminoacylation"/>
    <property type="evidence" value="ECO:0007669"/>
    <property type="project" value="InterPro"/>
</dbReference>
<keyword evidence="3" id="KW-0547">Nucleotide-binding</keyword>
<dbReference type="GO" id="GO:0005737">
    <property type="term" value="C:cytoplasm"/>
    <property type="evidence" value="ECO:0007669"/>
    <property type="project" value="InterPro"/>
</dbReference>
<dbReference type="InterPro" id="IPR037118">
    <property type="entry name" value="Val-tRNA_synth_C_sf"/>
</dbReference>
<dbReference type="GO" id="GO:0004832">
    <property type="term" value="F:valine-tRNA ligase activity"/>
    <property type="evidence" value="ECO:0007669"/>
    <property type="project" value="UniProtKB-EC"/>
</dbReference>
<keyword evidence="2 14" id="KW-0436">Ligase</keyword>
<keyword evidence="15" id="KW-1185">Reference proteome</keyword>
<evidence type="ECO:0000259" key="13">
    <source>
        <dbReference type="Pfam" id="PF10458"/>
    </source>
</evidence>
<dbReference type="Proteomes" id="UP000076962">
    <property type="component" value="Unassembled WGS sequence"/>
</dbReference>
<evidence type="ECO:0000256" key="8">
    <source>
        <dbReference type="ARBA" id="ARBA00024407"/>
    </source>
</evidence>
<evidence type="ECO:0000256" key="10">
    <source>
        <dbReference type="ARBA" id="ARBA00047552"/>
    </source>
</evidence>
<reference evidence="14 15" key="1">
    <citation type="submission" date="2016-05" db="EMBL/GenBank/DDBJ databases">
        <title>Single-cell genome of chain-forming Candidatus Thiomargarita nelsonii and comparison to other large sulfur-oxidizing bacteria.</title>
        <authorList>
            <person name="Winkel M."/>
            <person name="Salman V."/>
            <person name="Woyke T."/>
            <person name="Schulz-Vogt H."/>
            <person name="Richter M."/>
            <person name="Flood B."/>
            <person name="Bailey J."/>
            <person name="Amann R."/>
            <person name="Mussmann M."/>
        </authorList>
    </citation>
    <scope>NUCLEOTIDE SEQUENCE [LARGE SCALE GENOMIC DNA]</scope>
    <source>
        <strain evidence="14 15">THI036</strain>
    </source>
</reference>
<evidence type="ECO:0000313" key="15">
    <source>
        <dbReference type="Proteomes" id="UP000076962"/>
    </source>
</evidence>
<accession>A0A176S582</accession>
<dbReference type="FunFam" id="1.10.287.380:FF:000001">
    <property type="entry name" value="Valine--tRNA ligase"/>
    <property type="match status" value="1"/>
</dbReference>
<protein>
    <recommendedName>
        <fullName evidence="8">Valine--tRNA ligase</fullName>
        <ecNumber evidence="1">6.1.1.9</ecNumber>
    </recommendedName>
    <alternativeName>
        <fullName evidence="9">Valyl-tRNA synthetase</fullName>
    </alternativeName>
</protein>
<proteinExistence type="inferred from homology"/>
<keyword evidence="5" id="KW-0648">Protein biosynthesis</keyword>
<evidence type="ECO:0000256" key="12">
    <source>
        <dbReference type="SAM" id="Coils"/>
    </source>
</evidence>
<dbReference type="Pfam" id="PF10458">
    <property type="entry name" value="Val_tRNA-synt_C"/>
    <property type="match status" value="1"/>
</dbReference>
<dbReference type="EC" id="6.1.1.9" evidence="1"/>
<comment type="catalytic activity">
    <reaction evidence="10">
        <text>tRNA(Val) + L-valine + ATP = L-valyl-tRNA(Val) + AMP + diphosphate</text>
        <dbReference type="Rhea" id="RHEA:10704"/>
        <dbReference type="Rhea" id="RHEA-COMP:9672"/>
        <dbReference type="Rhea" id="RHEA-COMP:9708"/>
        <dbReference type="ChEBI" id="CHEBI:30616"/>
        <dbReference type="ChEBI" id="CHEBI:33019"/>
        <dbReference type="ChEBI" id="CHEBI:57762"/>
        <dbReference type="ChEBI" id="CHEBI:78442"/>
        <dbReference type="ChEBI" id="CHEBI:78537"/>
        <dbReference type="ChEBI" id="CHEBI:456215"/>
        <dbReference type="EC" id="6.1.1.9"/>
    </reaction>
</comment>
<name>A0A176S582_9GAMM</name>
<evidence type="ECO:0000256" key="1">
    <source>
        <dbReference type="ARBA" id="ARBA00013169"/>
    </source>
</evidence>
<evidence type="ECO:0000256" key="4">
    <source>
        <dbReference type="ARBA" id="ARBA00022840"/>
    </source>
</evidence>
<dbReference type="PATRIC" id="fig|1003181.4.peg.1299"/>
<dbReference type="EMBL" id="LUTY01000450">
    <property type="protein sequence ID" value="OAD23282.1"/>
    <property type="molecule type" value="Genomic_DNA"/>
</dbReference>
<evidence type="ECO:0000256" key="11">
    <source>
        <dbReference type="ARBA" id="ARBA00060830"/>
    </source>
</evidence>
<keyword evidence="4" id="KW-0067">ATP-binding</keyword>
<dbReference type="InterPro" id="IPR010978">
    <property type="entry name" value="tRNA-bd_arm"/>
</dbReference>
<feature type="domain" description="Valyl-tRNA synthetase tRNA-binding arm" evidence="13">
    <location>
        <begin position="17"/>
        <end position="79"/>
    </location>
</feature>
<evidence type="ECO:0000256" key="3">
    <source>
        <dbReference type="ARBA" id="ARBA00022741"/>
    </source>
</evidence>
<comment type="caution">
    <text evidence="14">The sequence shown here is derived from an EMBL/GenBank/DDBJ whole genome shotgun (WGS) entry which is preliminary data.</text>
</comment>
<dbReference type="AlphaFoldDB" id="A0A176S582"/>